<dbReference type="InterPro" id="IPR016181">
    <property type="entry name" value="Acyl_CoA_acyltransferase"/>
</dbReference>
<dbReference type="Gene3D" id="3.40.630.30">
    <property type="match status" value="1"/>
</dbReference>
<protein>
    <recommendedName>
        <fullName evidence="1">N-acetyltransferase domain-containing protein</fullName>
    </recommendedName>
</protein>
<reference evidence="2 3" key="1">
    <citation type="submission" date="2018-12" db="EMBL/GenBank/DDBJ databases">
        <authorList>
            <consortium name="Pathogen Informatics"/>
        </authorList>
    </citation>
    <scope>NUCLEOTIDE SEQUENCE [LARGE SCALE GENOMIC DNA]</scope>
    <source>
        <strain evidence="2 3">NCTC9695</strain>
    </source>
</reference>
<accession>A0A447TKC6</accession>
<organism evidence="2 3">
    <name type="scientific">Chromobacterium violaceum</name>
    <dbReference type="NCBI Taxonomy" id="536"/>
    <lineage>
        <taxon>Bacteria</taxon>
        <taxon>Pseudomonadati</taxon>
        <taxon>Pseudomonadota</taxon>
        <taxon>Betaproteobacteria</taxon>
        <taxon>Neisseriales</taxon>
        <taxon>Chromobacteriaceae</taxon>
        <taxon>Chromobacterium</taxon>
    </lineage>
</organism>
<gene>
    <name evidence="2" type="ORF">NCTC9695_05867</name>
</gene>
<evidence type="ECO:0000313" key="2">
    <source>
        <dbReference type="EMBL" id="VEB45356.1"/>
    </source>
</evidence>
<name>A0A447TKC6_CHRVL</name>
<proteinExistence type="predicted"/>
<dbReference type="Pfam" id="PF13302">
    <property type="entry name" value="Acetyltransf_3"/>
    <property type="match status" value="1"/>
</dbReference>
<dbReference type="EMBL" id="LR134182">
    <property type="protein sequence ID" value="VEB45356.1"/>
    <property type="molecule type" value="Genomic_DNA"/>
</dbReference>
<dbReference type="Proteomes" id="UP000275777">
    <property type="component" value="Chromosome"/>
</dbReference>
<dbReference type="GO" id="GO:0016747">
    <property type="term" value="F:acyltransferase activity, transferring groups other than amino-acyl groups"/>
    <property type="evidence" value="ECO:0007669"/>
    <property type="project" value="InterPro"/>
</dbReference>
<feature type="domain" description="N-acetyltransferase" evidence="1">
    <location>
        <begin position="10"/>
        <end position="63"/>
    </location>
</feature>
<evidence type="ECO:0000259" key="1">
    <source>
        <dbReference type="Pfam" id="PF13302"/>
    </source>
</evidence>
<dbReference type="AlphaFoldDB" id="A0A447TKC6"/>
<sequence length="77" mass="8339">MDFPTLHTPRLVLREIAMDDAPALLDIFGDADAMRWYGTDPLATLEQASQIVEKFAGWRNLPAPASAGGWPCAKAAP</sequence>
<evidence type="ECO:0000313" key="3">
    <source>
        <dbReference type="Proteomes" id="UP000275777"/>
    </source>
</evidence>
<dbReference type="InterPro" id="IPR000182">
    <property type="entry name" value="GNAT_dom"/>
</dbReference>
<dbReference type="SUPFAM" id="SSF55729">
    <property type="entry name" value="Acyl-CoA N-acyltransferases (Nat)"/>
    <property type="match status" value="1"/>
</dbReference>